<evidence type="ECO:0000259" key="5">
    <source>
        <dbReference type="PROSITE" id="PS50848"/>
    </source>
</evidence>
<feature type="non-terminal residue" evidence="6">
    <location>
        <position position="211"/>
    </location>
</feature>
<dbReference type="PROSITE" id="PS50848">
    <property type="entry name" value="START"/>
    <property type="match status" value="1"/>
</dbReference>
<dbReference type="InterPro" id="IPR002913">
    <property type="entry name" value="START_lipid-bd_dom"/>
</dbReference>
<feature type="non-terminal residue" evidence="6">
    <location>
        <position position="1"/>
    </location>
</feature>
<dbReference type="SMART" id="SM00234">
    <property type="entry name" value="START"/>
    <property type="match status" value="1"/>
</dbReference>
<name>A0A852C3M9_9PICI</name>
<accession>A0A852C3M9</accession>
<protein>
    <submittedName>
        <fullName evidence="6">STAR5 protein</fullName>
    </submittedName>
</protein>
<keyword evidence="2" id="KW-0445">Lipid transport</keyword>
<keyword evidence="1" id="KW-0813">Transport</keyword>
<feature type="domain" description="START" evidence="5">
    <location>
        <begin position="1"/>
        <end position="211"/>
    </location>
</feature>
<sequence length="211" mass="23265">AMDYAGLAEGAAEKMELYRRDPGGWRVCRHTSEVAVSWRPSAEFAGNLYRGEGTLPASPQDVWECIKPVAGGSRTKWDQNVKAFEVIEAVSDTVSVCRTTTPSAFMRIISPREFVDVVLMKQYEDGMMLSAATNVEHPLCPPQPNLVRGLNYPCGCFCVPSPGEPERTQLLSFFQTDLGGYLPQSVVDSFFPANIATFYSNLTKALKKLKA</sequence>
<dbReference type="PANTHER" id="PTHR46374:SF3">
    <property type="entry name" value="STAR-RELATED LIPID TRANSFER PROTEIN 5"/>
    <property type="match status" value="1"/>
</dbReference>
<reference evidence="6" key="1">
    <citation type="submission" date="2019-09" db="EMBL/GenBank/DDBJ databases">
        <title>Bird 10,000 Genomes (B10K) Project - Family phase.</title>
        <authorList>
            <person name="Zhang G."/>
        </authorList>
    </citation>
    <scope>NUCLEOTIDE SEQUENCE</scope>
    <source>
        <strain evidence="6">B10K-DU-001-30</strain>
        <tissue evidence="6">Muscle</tissue>
    </source>
</reference>
<dbReference type="Proteomes" id="UP000611227">
    <property type="component" value="Unassembled WGS sequence"/>
</dbReference>
<keyword evidence="3" id="KW-0446">Lipid-binding</keyword>
<proteinExistence type="predicted"/>
<dbReference type="Gene3D" id="3.30.530.20">
    <property type="match status" value="1"/>
</dbReference>
<evidence type="ECO:0000256" key="1">
    <source>
        <dbReference type="ARBA" id="ARBA00022448"/>
    </source>
</evidence>
<dbReference type="InterPro" id="IPR043556">
    <property type="entry name" value="StARD5/6"/>
</dbReference>
<dbReference type="Pfam" id="PF01852">
    <property type="entry name" value="START"/>
    <property type="match status" value="1"/>
</dbReference>
<dbReference type="GO" id="GO:0120020">
    <property type="term" value="F:cholesterol transfer activity"/>
    <property type="evidence" value="ECO:0007669"/>
    <property type="project" value="TreeGrafter"/>
</dbReference>
<dbReference type="GO" id="GO:0070508">
    <property type="term" value="P:cholesterol import"/>
    <property type="evidence" value="ECO:0007669"/>
    <property type="project" value="TreeGrafter"/>
</dbReference>
<evidence type="ECO:0000256" key="3">
    <source>
        <dbReference type="ARBA" id="ARBA00023121"/>
    </source>
</evidence>
<dbReference type="InterPro" id="IPR023393">
    <property type="entry name" value="START-like_dom_sf"/>
</dbReference>
<comment type="function">
    <text evidence="4">May be involved in the intracellular transport of sterols or other lipids. May bind cholesterol or other sterols.</text>
</comment>
<keyword evidence="7" id="KW-1185">Reference proteome</keyword>
<evidence type="ECO:0000256" key="4">
    <source>
        <dbReference type="ARBA" id="ARBA00024750"/>
    </source>
</evidence>
<gene>
    <name evidence="6" type="primary">Stard5</name>
    <name evidence="6" type="ORF">RAMSUL_R07736</name>
</gene>
<evidence type="ECO:0000256" key="2">
    <source>
        <dbReference type="ARBA" id="ARBA00023055"/>
    </source>
</evidence>
<comment type="caution">
    <text evidence="6">The sequence shown here is derived from an EMBL/GenBank/DDBJ whole genome shotgun (WGS) entry which is preliminary data.</text>
</comment>
<evidence type="ECO:0000313" key="7">
    <source>
        <dbReference type="Proteomes" id="UP000611227"/>
    </source>
</evidence>
<dbReference type="EMBL" id="WBNM01021041">
    <property type="protein sequence ID" value="NXP75753.1"/>
    <property type="molecule type" value="Genomic_DNA"/>
</dbReference>
<dbReference type="PANTHER" id="PTHR46374">
    <property type="entry name" value="PROTEIN CBG07384"/>
    <property type="match status" value="1"/>
</dbReference>
<organism evidence="6 7">
    <name type="scientific">Ramphastos sulfuratus</name>
    <dbReference type="NCBI Taxonomy" id="322582"/>
    <lineage>
        <taxon>Eukaryota</taxon>
        <taxon>Metazoa</taxon>
        <taxon>Chordata</taxon>
        <taxon>Craniata</taxon>
        <taxon>Vertebrata</taxon>
        <taxon>Euteleostomi</taxon>
        <taxon>Archelosauria</taxon>
        <taxon>Archosauria</taxon>
        <taxon>Dinosauria</taxon>
        <taxon>Saurischia</taxon>
        <taxon>Theropoda</taxon>
        <taxon>Coelurosauria</taxon>
        <taxon>Aves</taxon>
        <taxon>Neognathae</taxon>
        <taxon>Neoaves</taxon>
        <taxon>Telluraves</taxon>
        <taxon>Coraciimorphae</taxon>
        <taxon>Piciformes</taxon>
        <taxon>Ramphastidae</taxon>
        <taxon>Ramphastos</taxon>
    </lineage>
</organism>
<dbReference type="GO" id="GO:0015485">
    <property type="term" value="F:cholesterol binding"/>
    <property type="evidence" value="ECO:0007669"/>
    <property type="project" value="TreeGrafter"/>
</dbReference>
<dbReference type="SUPFAM" id="SSF55961">
    <property type="entry name" value="Bet v1-like"/>
    <property type="match status" value="1"/>
</dbReference>
<dbReference type="AlphaFoldDB" id="A0A852C3M9"/>
<evidence type="ECO:0000313" key="6">
    <source>
        <dbReference type="EMBL" id="NXP75753.1"/>
    </source>
</evidence>